<organism evidence="7 8">
    <name type="scientific">Papaver atlanticum</name>
    <dbReference type="NCBI Taxonomy" id="357466"/>
    <lineage>
        <taxon>Eukaryota</taxon>
        <taxon>Viridiplantae</taxon>
        <taxon>Streptophyta</taxon>
        <taxon>Embryophyta</taxon>
        <taxon>Tracheophyta</taxon>
        <taxon>Spermatophyta</taxon>
        <taxon>Magnoliopsida</taxon>
        <taxon>Ranunculales</taxon>
        <taxon>Papaveraceae</taxon>
        <taxon>Papaveroideae</taxon>
        <taxon>Papaver</taxon>
    </lineage>
</organism>
<reference evidence="7" key="1">
    <citation type="submission" date="2022-04" db="EMBL/GenBank/DDBJ databases">
        <title>A functionally conserved STORR gene fusion in Papaver species that diverged 16.8 million years ago.</title>
        <authorList>
            <person name="Catania T."/>
        </authorList>
    </citation>
    <scope>NUCLEOTIDE SEQUENCE</scope>
    <source>
        <strain evidence="7">S-188037</strain>
    </source>
</reference>
<dbReference type="PANTHER" id="PTHR13218">
    <property type="entry name" value="TRANSCRIPTION INITIATION FACTOR TFIID SUBUNIT 11-RELATED"/>
    <property type="match status" value="1"/>
</dbReference>
<dbReference type="GO" id="GO:0005669">
    <property type="term" value="C:transcription factor TFIID complex"/>
    <property type="evidence" value="ECO:0007669"/>
    <property type="project" value="InterPro"/>
</dbReference>
<dbReference type="PANTHER" id="PTHR13218:SF8">
    <property type="entry name" value="TRANSCRIPTION INITIATION FACTOR TFIID SUBUNIT 11"/>
    <property type="match status" value="1"/>
</dbReference>
<evidence type="ECO:0000256" key="3">
    <source>
        <dbReference type="ARBA" id="ARBA00023015"/>
    </source>
</evidence>
<keyword evidence="5" id="KW-0539">Nucleus</keyword>
<accession>A0AAD4SME7</accession>
<dbReference type="SUPFAM" id="SSF47113">
    <property type="entry name" value="Histone-fold"/>
    <property type="match status" value="1"/>
</dbReference>
<name>A0AAD4SME7_9MAGN</name>
<dbReference type="Proteomes" id="UP001202328">
    <property type="component" value="Unassembled WGS sequence"/>
</dbReference>
<proteinExistence type="inferred from homology"/>
<dbReference type="GO" id="GO:0046982">
    <property type="term" value="F:protein heterodimerization activity"/>
    <property type="evidence" value="ECO:0007669"/>
    <property type="project" value="InterPro"/>
</dbReference>
<dbReference type="GO" id="GO:0016251">
    <property type="term" value="F:RNA polymerase II general transcription initiation factor activity"/>
    <property type="evidence" value="ECO:0007669"/>
    <property type="project" value="TreeGrafter"/>
</dbReference>
<evidence type="ECO:0000256" key="4">
    <source>
        <dbReference type="ARBA" id="ARBA00023163"/>
    </source>
</evidence>
<keyword evidence="8" id="KW-1185">Reference proteome</keyword>
<evidence type="ECO:0000256" key="1">
    <source>
        <dbReference type="ARBA" id="ARBA00004123"/>
    </source>
</evidence>
<evidence type="ECO:0000313" key="8">
    <source>
        <dbReference type="Proteomes" id="UP001202328"/>
    </source>
</evidence>
<sequence length="109" mass="12300">MSSPSYQKHTQGRYKSFSRSWFQKATMKKLLASIIRTPKISVPMTIVVSGIAEMFVGELVETANRPNEDAVKFFLTSELTASSKTAIFWRETTCEPFVLKLGKILPPLK</sequence>
<keyword evidence="4" id="KW-0804">Transcription</keyword>
<evidence type="ECO:0000256" key="5">
    <source>
        <dbReference type="ARBA" id="ARBA00023242"/>
    </source>
</evidence>
<dbReference type="EMBL" id="JAJJMB010010087">
    <property type="protein sequence ID" value="KAI3910906.1"/>
    <property type="molecule type" value="Genomic_DNA"/>
</dbReference>
<dbReference type="InterPro" id="IPR045127">
    <property type="entry name" value="TAF11-like"/>
</dbReference>
<dbReference type="InterPro" id="IPR009072">
    <property type="entry name" value="Histone-fold"/>
</dbReference>
<dbReference type="InterPro" id="IPR006809">
    <property type="entry name" value="TAFII28_dom"/>
</dbReference>
<comment type="caution">
    <text evidence="7">The sequence shown here is derived from an EMBL/GenBank/DDBJ whole genome shotgun (WGS) entry which is preliminary data.</text>
</comment>
<dbReference type="Gene3D" id="1.10.20.10">
    <property type="entry name" value="Histone, subunit A"/>
    <property type="match status" value="1"/>
</dbReference>
<gene>
    <name evidence="7" type="ORF">MKW98_022593</name>
</gene>
<feature type="domain" description="TAFII28-like protein" evidence="6">
    <location>
        <begin position="11"/>
        <end position="65"/>
    </location>
</feature>
<keyword evidence="3" id="KW-0805">Transcription regulation</keyword>
<protein>
    <recommendedName>
        <fullName evidence="6">TAFII28-like protein domain-containing protein</fullName>
    </recommendedName>
</protein>
<dbReference type="GO" id="GO:0051123">
    <property type="term" value="P:RNA polymerase II preinitiation complex assembly"/>
    <property type="evidence" value="ECO:0007669"/>
    <property type="project" value="InterPro"/>
</dbReference>
<comment type="subcellular location">
    <subcellularLocation>
        <location evidence="1">Nucleus</location>
    </subcellularLocation>
</comment>
<evidence type="ECO:0000313" key="7">
    <source>
        <dbReference type="EMBL" id="KAI3910906.1"/>
    </source>
</evidence>
<comment type="similarity">
    <text evidence="2">Belongs to the TAF11 family.</text>
</comment>
<dbReference type="Pfam" id="PF04719">
    <property type="entry name" value="TAFII28"/>
    <property type="match status" value="1"/>
</dbReference>
<evidence type="ECO:0000259" key="6">
    <source>
        <dbReference type="Pfam" id="PF04719"/>
    </source>
</evidence>
<dbReference type="AlphaFoldDB" id="A0AAD4SME7"/>
<evidence type="ECO:0000256" key="2">
    <source>
        <dbReference type="ARBA" id="ARBA00009788"/>
    </source>
</evidence>